<dbReference type="RefSeq" id="WP_097173712.1">
    <property type="nucleotide sequence ID" value="NZ_OBML01000001.1"/>
</dbReference>
<keyword evidence="4 5" id="KW-0560">Oxidoreductase</keyword>
<feature type="binding site" evidence="5">
    <location>
        <position position="84"/>
    </location>
    <ligand>
        <name>Mo-molybdopterin</name>
        <dbReference type="ChEBI" id="CHEBI:71302"/>
    </ligand>
</feature>
<feature type="binding site" evidence="5">
    <location>
        <position position="141"/>
    </location>
    <ligand>
        <name>Mo-molybdopterin</name>
        <dbReference type="ChEBI" id="CHEBI:71302"/>
    </ligand>
    <ligandPart>
        <name>Mo</name>
        <dbReference type="ChEBI" id="CHEBI:28685"/>
    </ligandPart>
</feature>
<dbReference type="GO" id="GO:0043546">
    <property type="term" value="F:molybdopterin cofactor binding"/>
    <property type="evidence" value="ECO:0007669"/>
    <property type="project" value="UniProtKB-UniRule"/>
</dbReference>
<dbReference type="EMBL" id="OBML01000001">
    <property type="protein sequence ID" value="SOB89858.1"/>
    <property type="molecule type" value="Genomic_DNA"/>
</dbReference>
<reference evidence="7 8" key="1">
    <citation type="submission" date="2017-08" db="EMBL/GenBank/DDBJ databases">
        <authorList>
            <person name="de Groot N.N."/>
        </authorList>
    </citation>
    <scope>NUCLEOTIDE SEQUENCE [LARGE SCALE GENOMIC DNA]</scope>
    <source>
        <strain evidence="7 8">USBA 352</strain>
    </source>
</reference>
<feature type="binding site" evidence="5">
    <location>
        <begin position="87"/>
        <end position="88"/>
    </location>
    <ligand>
        <name>Mo-molybdopterin</name>
        <dbReference type="ChEBI" id="CHEBI:71302"/>
    </ligand>
</feature>
<dbReference type="InterPro" id="IPR036374">
    <property type="entry name" value="OxRdtase_Mopterin-bd_sf"/>
</dbReference>
<dbReference type="Gene3D" id="3.90.420.10">
    <property type="entry name" value="Oxidoreductase, molybdopterin-binding domain"/>
    <property type="match status" value="1"/>
</dbReference>
<feature type="binding site" evidence="5">
    <location>
        <position position="229"/>
    </location>
    <ligand>
        <name>Mo-molybdopterin</name>
        <dbReference type="ChEBI" id="CHEBI:71302"/>
    </ligand>
</feature>
<accession>A0A285R7Y3</accession>
<feature type="binding site" evidence="5">
    <location>
        <begin position="240"/>
        <end position="242"/>
    </location>
    <ligand>
        <name>Mo-molybdopterin</name>
        <dbReference type="ChEBI" id="CHEBI:71302"/>
    </ligand>
</feature>
<dbReference type="STRING" id="538381.GCA_001696535_01473"/>
<dbReference type="InterPro" id="IPR006311">
    <property type="entry name" value="TAT_signal"/>
</dbReference>
<comment type="function">
    <text evidence="5">Part of the MsrPQ system that repairs oxidized periplasmic proteins containing methionine sulfoxide residues (Met-O), using respiratory chain electrons. Thus protects these proteins from oxidative-stress damage caused by reactive species of oxygen and chlorine generated by the host defense mechanisms. MsrPQ is essential for the maintenance of envelope integrity under bleach stress, rescuing a wide series of structurally unrelated periplasmic proteins from methionine oxidation. The catalytic subunit MsrP is non-stereospecific, being able to reduce both (R-) and (S-) diastereoisomers of methionine sulfoxide.</text>
</comment>
<dbReference type="EC" id="1.8.5.-" evidence="5"/>
<comment type="subunit">
    <text evidence="5">Heterodimer of a catalytic subunit (MsrP) and a heme-binding subunit (MsrQ).</text>
</comment>
<dbReference type="PANTHER" id="PTHR43032">
    <property type="entry name" value="PROTEIN-METHIONINE-SULFOXIDE REDUCTASE"/>
    <property type="match status" value="1"/>
</dbReference>
<protein>
    <recommendedName>
        <fullName evidence="5">Protein-methionine-sulfoxide reductase catalytic subunit MsrP</fullName>
        <ecNumber evidence="5">1.8.5.-</ecNumber>
    </recommendedName>
</protein>
<evidence type="ECO:0000259" key="6">
    <source>
        <dbReference type="Pfam" id="PF00174"/>
    </source>
</evidence>
<dbReference type="PANTHER" id="PTHR43032:SF3">
    <property type="entry name" value="PROTEIN-METHIONINE-SULFOXIDE REDUCTASE CATALYTIC SUBUNIT MSRP"/>
    <property type="match status" value="1"/>
</dbReference>
<dbReference type="AlphaFoldDB" id="A0A285R7Y3"/>
<dbReference type="HAMAP" id="MF_01206">
    <property type="entry name" value="MsrP"/>
    <property type="match status" value="1"/>
</dbReference>
<keyword evidence="2 5" id="KW-0479">Metal-binding</keyword>
<keyword evidence="8" id="KW-1185">Reference proteome</keyword>
<comment type="catalytic activity">
    <reaction evidence="5">
        <text>L-methionyl-[protein] + a quinone + H2O = L-methionyl-(R)-S-oxide-[protein] + a quinol</text>
        <dbReference type="Rhea" id="RHEA:51296"/>
        <dbReference type="Rhea" id="RHEA-COMP:12313"/>
        <dbReference type="Rhea" id="RHEA-COMP:12314"/>
        <dbReference type="ChEBI" id="CHEBI:15377"/>
        <dbReference type="ChEBI" id="CHEBI:16044"/>
        <dbReference type="ChEBI" id="CHEBI:24646"/>
        <dbReference type="ChEBI" id="CHEBI:45764"/>
        <dbReference type="ChEBI" id="CHEBI:132124"/>
    </reaction>
</comment>
<dbReference type="Proteomes" id="UP000219331">
    <property type="component" value="Unassembled WGS sequence"/>
</dbReference>
<dbReference type="InterPro" id="IPR022867">
    <property type="entry name" value="MsrP"/>
</dbReference>
<sequence>MNIIRKRSWDLPEREATPEAVFFNRRSVLAGLGIAGASIAGGAGLPRAAFAEEDPNAGLYPAKRNEAFTLDREITPEKVTSIYNNFYEFGSHKQIASAAQALKIRPWEVKIDGLCDNPQVLDYDDLMKKVSLEERLYRFRCVEAWAMAVPWTGFPLAELVRLASPKPEAKYLRMETFMDPDTASGQRASWYPWPYVEGLTLAEATNELAFMVTGVYGKPLAKQYGAPLRLAVPWKYGFKSIKSIVRFSFVEERPVSFWEEIQSAEYGFWANVNPEVSHPRWSQAREQLLPTGEQVPTQLFNGYGEQVAALYKGLEGENLYM</sequence>
<dbReference type="GO" id="GO:0030091">
    <property type="term" value="P:protein repair"/>
    <property type="evidence" value="ECO:0007669"/>
    <property type="project" value="UniProtKB-UniRule"/>
</dbReference>
<comment type="cofactor">
    <cofactor evidence="5">
        <name>Mo-molybdopterin</name>
        <dbReference type="ChEBI" id="CHEBI:71302"/>
    </cofactor>
    <text evidence="5">Binds 1 Mo-molybdopterin (Mo-MPT) cofactor per subunit.</text>
</comment>
<keyword evidence="3 5" id="KW-0732">Signal</keyword>
<dbReference type="PROSITE" id="PS51318">
    <property type="entry name" value="TAT"/>
    <property type="match status" value="1"/>
</dbReference>
<evidence type="ECO:0000256" key="2">
    <source>
        <dbReference type="ARBA" id="ARBA00022723"/>
    </source>
</evidence>
<evidence type="ECO:0000313" key="7">
    <source>
        <dbReference type="EMBL" id="SOB89858.1"/>
    </source>
</evidence>
<dbReference type="NCBIfam" id="NF003767">
    <property type="entry name" value="PRK05363.1"/>
    <property type="match status" value="1"/>
</dbReference>
<name>A0A285R7Y3_9HYPH</name>
<evidence type="ECO:0000313" key="8">
    <source>
        <dbReference type="Proteomes" id="UP000219331"/>
    </source>
</evidence>
<evidence type="ECO:0000256" key="4">
    <source>
        <dbReference type="ARBA" id="ARBA00023002"/>
    </source>
</evidence>
<evidence type="ECO:0000256" key="3">
    <source>
        <dbReference type="ARBA" id="ARBA00022729"/>
    </source>
</evidence>
<evidence type="ECO:0000256" key="1">
    <source>
        <dbReference type="ARBA" id="ARBA00022505"/>
    </source>
</evidence>
<comment type="catalytic activity">
    <reaction evidence="5">
        <text>L-methionyl-[protein] + a quinone + H2O = L-methionyl-(S)-S-oxide-[protein] + a quinol</text>
        <dbReference type="Rhea" id="RHEA:51292"/>
        <dbReference type="Rhea" id="RHEA-COMP:12313"/>
        <dbReference type="Rhea" id="RHEA-COMP:12315"/>
        <dbReference type="ChEBI" id="CHEBI:15377"/>
        <dbReference type="ChEBI" id="CHEBI:16044"/>
        <dbReference type="ChEBI" id="CHEBI:24646"/>
        <dbReference type="ChEBI" id="CHEBI:44120"/>
        <dbReference type="ChEBI" id="CHEBI:132124"/>
    </reaction>
</comment>
<comment type="PTM">
    <text evidence="5">Predicted to be exported by the Tat system. The position of the signal peptide cleavage has not been experimentally proven.</text>
</comment>
<organism evidence="7 8">
    <name type="scientific">Stappia indica</name>
    <dbReference type="NCBI Taxonomy" id="538381"/>
    <lineage>
        <taxon>Bacteria</taxon>
        <taxon>Pseudomonadati</taxon>
        <taxon>Pseudomonadota</taxon>
        <taxon>Alphaproteobacteria</taxon>
        <taxon>Hyphomicrobiales</taxon>
        <taxon>Stappiaceae</taxon>
        <taxon>Stappia</taxon>
    </lineage>
</organism>
<comment type="similarity">
    <text evidence="5">Belongs to the MsrP family.</text>
</comment>
<dbReference type="Pfam" id="PF00174">
    <property type="entry name" value="Oxidored_molyb"/>
    <property type="match status" value="1"/>
</dbReference>
<dbReference type="InterPro" id="IPR000572">
    <property type="entry name" value="OxRdtase_Mopterin-bd_dom"/>
</dbReference>
<comment type="caution">
    <text evidence="5">Lacks conserved residue(s) required for the propagation of feature annotation.</text>
</comment>
<dbReference type="GO" id="GO:0046872">
    <property type="term" value="F:metal ion binding"/>
    <property type="evidence" value="ECO:0007669"/>
    <property type="project" value="UniProtKB-KW"/>
</dbReference>
<feature type="domain" description="Oxidoreductase molybdopterin-binding" evidence="6">
    <location>
        <begin position="103"/>
        <end position="258"/>
    </location>
</feature>
<dbReference type="SUPFAM" id="SSF56524">
    <property type="entry name" value="Oxidoreductase molybdopterin-binding domain"/>
    <property type="match status" value="1"/>
</dbReference>
<gene>
    <name evidence="5" type="primary">msrP</name>
    <name evidence="7" type="ORF">SAMN05421512_101346</name>
</gene>
<proteinExistence type="inferred from homology"/>
<evidence type="ECO:0000256" key="5">
    <source>
        <dbReference type="HAMAP-Rule" id="MF_01206"/>
    </source>
</evidence>
<feature type="binding site" evidence="5">
    <location>
        <position position="176"/>
    </location>
    <ligand>
        <name>Mo-molybdopterin</name>
        <dbReference type="ChEBI" id="CHEBI:71302"/>
    </ligand>
</feature>
<keyword evidence="1 5" id="KW-0500">Molybdenum</keyword>
<dbReference type="OrthoDB" id="9795587at2"/>
<dbReference type="GO" id="GO:0016672">
    <property type="term" value="F:oxidoreductase activity, acting on a sulfur group of donors, quinone or similar compound as acceptor"/>
    <property type="evidence" value="ECO:0007669"/>
    <property type="project" value="UniProtKB-UniRule"/>
</dbReference>